<dbReference type="EMBL" id="AWSQ01000002">
    <property type="protein sequence ID" value="KFX69595.1"/>
    <property type="molecule type" value="Genomic_DNA"/>
</dbReference>
<name>A0A0A1YI77_9PSED</name>
<comment type="caution">
    <text evidence="1">The sequence shown here is derived from an EMBL/GenBank/DDBJ whole genome shotgun (WGS) entry which is preliminary data.</text>
</comment>
<protein>
    <submittedName>
        <fullName evidence="1">Uncharacterized protein</fullName>
    </submittedName>
</protein>
<proteinExistence type="predicted"/>
<dbReference type="Proteomes" id="UP000030063">
    <property type="component" value="Unassembled WGS sequence"/>
</dbReference>
<accession>A0A0A1YI77</accession>
<evidence type="ECO:0000313" key="1">
    <source>
        <dbReference type="EMBL" id="KFX69595.1"/>
    </source>
</evidence>
<dbReference type="RefSeq" id="WP_025164839.1">
    <property type="nucleotide sequence ID" value="NZ_AWSQ01000002.1"/>
</dbReference>
<keyword evidence="2" id="KW-1185">Reference proteome</keyword>
<dbReference type="AlphaFoldDB" id="A0A0A1YI77"/>
<reference evidence="1 2" key="1">
    <citation type="journal article" date="2014" name="Genome Announc.">
        <title>Draft Genome Sequence of Petroleum Oil-Degrading Marine Bacterium Pseudomonas taeanensis Strain MS-3, Isolated from a Crude Oil-Contaminated Seashore.</title>
        <authorList>
            <person name="Lee S.Y."/>
            <person name="Kim S.H."/>
            <person name="Lee D.G."/>
            <person name="Shin S."/>
            <person name="Yun S.H."/>
            <person name="Choi C.W."/>
            <person name="Chung Y.H."/>
            <person name="Choi J.S."/>
            <person name="Kahng H.Y."/>
            <person name="Kim S.I."/>
        </authorList>
    </citation>
    <scope>NUCLEOTIDE SEQUENCE [LARGE SCALE GENOMIC DNA]</scope>
    <source>
        <strain evidence="1 2">MS-3</strain>
    </source>
</reference>
<sequence length="75" mass="8102">MSTLIFGLGFVVFCAGIHSCLQGSADELEQAALLPFADDPQAARNMTAATGRVCEHLVTVTPQREHDPEGYRLRA</sequence>
<dbReference type="STRING" id="1395571.TMS3_0108720"/>
<evidence type="ECO:0000313" key="2">
    <source>
        <dbReference type="Proteomes" id="UP000030063"/>
    </source>
</evidence>
<dbReference type="OrthoDB" id="7014575at2"/>
<gene>
    <name evidence="1" type="ORF">TMS3_0108720</name>
</gene>
<organism evidence="1 2">
    <name type="scientific">Pseudomonas taeanensis MS-3</name>
    <dbReference type="NCBI Taxonomy" id="1395571"/>
    <lineage>
        <taxon>Bacteria</taxon>
        <taxon>Pseudomonadati</taxon>
        <taxon>Pseudomonadota</taxon>
        <taxon>Gammaproteobacteria</taxon>
        <taxon>Pseudomonadales</taxon>
        <taxon>Pseudomonadaceae</taxon>
        <taxon>Pseudomonas</taxon>
    </lineage>
</organism>